<dbReference type="PANTHER" id="PTHR32134:SF189">
    <property type="entry name" value="FNIP REPEAT-CONTAINING PROTEIN"/>
    <property type="match status" value="1"/>
</dbReference>
<proteinExistence type="predicted"/>
<dbReference type="RefSeq" id="XP_003285828.1">
    <property type="nucleotide sequence ID" value="XM_003285780.1"/>
</dbReference>
<sequence>MYNNNNNNSNINNINNNNDKFFIIWKNNILRNKILTYNKLYNEISKIISLKFDKHSDYYQYNDNINNDNPFSIKSISINGDSFKESKKKFLEFLNQLSPNINSLKISHYFLLTPIPIEELKLPETLKEFKFGMLCLEISILAKASTLFNYYFNYQQIIENSPFKYLESLQLGPFCDPSVLFYLPDSIKRLELSMDFPKPITKLPKLLNTLIIVTEYDHPTLNFPPNLKNFEIRSYKKDAPNTQPNNTMYNSIPSSLSSLSIYLFNNTHIDFKWINDQSYSLKKVSLSFPTFLFLFKPISVLQQQQQQLQQQNSTIEQNEVDKLIEINNKYINNNLKSLKSLSNIKIDLTSKTFDIGIIPQNIKSFKICHRTPSIIENKYGIGFPKTLKKLQCENFQISFNFQDPSNLKKLILFDRRIYNSDSSVSDLFLKFNNLKSLRYITLFHSVLLPPLEKMKNITNLEMVDYSQGNIDQVDNILPNHNYLRDSSLKSIMLDTIFTGYMIHLMNQHNISPFPSTLRILDLNFSFSEYNINIIDPNIIMESIPILSQDFIPPSTSVLIIRGDKKPSYKLPLPLSLQFLFIADENEILKDQIFFSNYSNIITTFSNSNDIYTFKNSKIFKKFRKYLLK</sequence>
<evidence type="ECO:0008006" key="3">
    <source>
        <dbReference type="Google" id="ProtNLM"/>
    </source>
</evidence>
<dbReference type="EMBL" id="GL870994">
    <property type="protein sequence ID" value="EGC37640.1"/>
    <property type="molecule type" value="Genomic_DNA"/>
</dbReference>
<gene>
    <name evidence="1" type="ORF">DICPUDRAFT_149744</name>
</gene>
<reference evidence="2" key="1">
    <citation type="journal article" date="2011" name="Genome Biol.">
        <title>Comparative genomics of the social amoebae Dictyostelium discoideum and Dictyostelium purpureum.</title>
        <authorList>
            <consortium name="US DOE Joint Genome Institute (JGI-PGF)"/>
            <person name="Sucgang R."/>
            <person name="Kuo A."/>
            <person name="Tian X."/>
            <person name="Salerno W."/>
            <person name="Parikh A."/>
            <person name="Feasley C.L."/>
            <person name="Dalin E."/>
            <person name="Tu H."/>
            <person name="Huang E."/>
            <person name="Barry K."/>
            <person name="Lindquist E."/>
            <person name="Shapiro H."/>
            <person name="Bruce D."/>
            <person name="Schmutz J."/>
            <person name="Salamov A."/>
            <person name="Fey P."/>
            <person name="Gaudet P."/>
            <person name="Anjard C."/>
            <person name="Babu M.M."/>
            <person name="Basu S."/>
            <person name="Bushmanova Y."/>
            <person name="van der Wel H."/>
            <person name="Katoh-Kurasawa M."/>
            <person name="Dinh C."/>
            <person name="Coutinho P.M."/>
            <person name="Saito T."/>
            <person name="Elias M."/>
            <person name="Schaap P."/>
            <person name="Kay R.R."/>
            <person name="Henrissat B."/>
            <person name="Eichinger L."/>
            <person name="Rivero F."/>
            <person name="Putnam N.H."/>
            <person name="West C.M."/>
            <person name="Loomis W.F."/>
            <person name="Chisholm R.L."/>
            <person name="Shaulsky G."/>
            <person name="Strassmann J.E."/>
            <person name="Queller D.C."/>
            <person name="Kuspa A."/>
            <person name="Grigoriev I.V."/>
        </authorList>
    </citation>
    <scope>NUCLEOTIDE SEQUENCE [LARGE SCALE GENOMIC DNA]</scope>
    <source>
        <strain evidence="2">QSDP1</strain>
    </source>
</reference>
<evidence type="ECO:0000313" key="1">
    <source>
        <dbReference type="EMBL" id="EGC37640.1"/>
    </source>
</evidence>
<dbReference type="InterPro" id="IPR051251">
    <property type="entry name" value="STK_FNIP-Repeat"/>
</dbReference>
<organism evidence="1 2">
    <name type="scientific">Dictyostelium purpureum</name>
    <name type="common">Slime mold</name>
    <dbReference type="NCBI Taxonomy" id="5786"/>
    <lineage>
        <taxon>Eukaryota</taxon>
        <taxon>Amoebozoa</taxon>
        <taxon>Evosea</taxon>
        <taxon>Eumycetozoa</taxon>
        <taxon>Dictyostelia</taxon>
        <taxon>Dictyosteliales</taxon>
        <taxon>Dictyosteliaceae</taxon>
        <taxon>Dictyostelium</taxon>
    </lineage>
</organism>
<evidence type="ECO:0000313" key="2">
    <source>
        <dbReference type="Proteomes" id="UP000001064"/>
    </source>
</evidence>
<dbReference type="GeneID" id="10499396"/>
<dbReference type="InParanoid" id="F0ZEJ9"/>
<dbReference type="AlphaFoldDB" id="F0ZEJ9"/>
<accession>F0ZEJ9</accession>
<dbReference type="FunCoup" id="F0ZEJ9">
    <property type="interactions" value="926"/>
</dbReference>
<dbReference type="VEuPathDB" id="AmoebaDB:DICPUDRAFT_149744"/>
<dbReference type="KEGG" id="dpp:DICPUDRAFT_149744"/>
<protein>
    <recommendedName>
        <fullName evidence="3">FNIP repeat-containing protein</fullName>
    </recommendedName>
</protein>
<dbReference type="PANTHER" id="PTHR32134">
    <property type="entry name" value="FNIP REPEAT-CONTAINING PROTEIN"/>
    <property type="match status" value="1"/>
</dbReference>
<dbReference type="Proteomes" id="UP000001064">
    <property type="component" value="Unassembled WGS sequence"/>
</dbReference>
<keyword evidence="2" id="KW-1185">Reference proteome</keyword>
<name>F0ZEJ9_DICPU</name>